<feature type="non-terminal residue" evidence="2">
    <location>
        <position position="68"/>
    </location>
</feature>
<organism evidence="2">
    <name type="scientific">marine sediment metagenome</name>
    <dbReference type="NCBI Taxonomy" id="412755"/>
    <lineage>
        <taxon>unclassified sequences</taxon>
        <taxon>metagenomes</taxon>
        <taxon>ecological metagenomes</taxon>
    </lineage>
</organism>
<dbReference type="EMBL" id="BARW01012324">
    <property type="protein sequence ID" value="GAI82954.1"/>
    <property type="molecule type" value="Genomic_DNA"/>
</dbReference>
<evidence type="ECO:0000256" key="1">
    <source>
        <dbReference type="SAM" id="MobiDB-lite"/>
    </source>
</evidence>
<evidence type="ECO:0008006" key="3">
    <source>
        <dbReference type="Google" id="ProtNLM"/>
    </source>
</evidence>
<reference evidence="2" key="1">
    <citation type="journal article" date="2014" name="Front. Microbiol.">
        <title>High frequency of phylogenetically diverse reductive dehalogenase-homologous genes in deep subseafloor sedimentary metagenomes.</title>
        <authorList>
            <person name="Kawai M."/>
            <person name="Futagami T."/>
            <person name="Toyoda A."/>
            <person name="Takaki Y."/>
            <person name="Nishi S."/>
            <person name="Hori S."/>
            <person name="Arai W."/>
            <person name="Tsubouchi T."/>
            <person name="Morono Y."/>
            <person name="Uchiyama I."/>
            <person name="Ito T."/>
            <person name="Fujiyama A."/>
            <person name="Inagaki F."/>
            <person name="Takami H."/>
        </authorList>
    </citation>
    <scope>NUCLEOTIDE SEQUENCE</scope>
    <source>
        <strain evidence="2">Expedition CK06-06</strain>
    </source>
</reference>
<evidence type="ECO:0000313" key="2">
    <source>
        <dbReference type="EMBL" id="GAI82954.1"/>
    </source>
</evidence>
<feature type="compositionally biased region" description="Basic and acidic residues" evidence="1">
    <location>
        <begin position="1"/>
        <end position="12"/>
    </location>
</feature>
<sequence>MGEIEDRLKTSEPGKAPESPKLKSELEKALEEEESELVRELRMTRGQEAIAKHQARIKELREQLGKGG</sequence>
<protein>
    <recommendedName>
        <fullName evidence="3">50S ribosomal protein L29</fullName>
    </recommendedName>
</protein>
<dbReference type="AlphaFoldDB" id="X1TSH9"/>
<proteinExistence type="predicted"/>
<comment type="caution">
    <text evidence="2">The sequence shown here is derived from an EMBL/GenBank/DDBJ whole genome shotgun (WGS) entry which is preliminary data.</text>
</comment>
<feature type="compositionally biased region" description="Basic and acidic residues" evidence="1">
    <location>
        <begin position="18"/>
        <end position="29"/>
    </location>
</feature>
<accession>X1TSH9</accession>
<name>X1TSH9_9ZZZZ</name>
<gene>
    <name evidence="2" type="ORF">S12H4_23278</name>
</gene>
<feature type="region of interest" description="Disordered" evidence="1">
    <location>
        <begin position="1"/>
        <end position="30"/>
    </location>
</feature>